<dbReference type="EMBL" id="CP062941">
    <property type="protein sequence ID" value="QOL50240.1"/>
    <property type="molecule type" value="Genomic_DNA"/>
</dbReference>
<evidence type="ECO:0000313" key="1">
    <source>
        <dbReference type="EMBL" id="QOL50240.1"/>
    </source>
</evidence>
<sequence>MFFTIECNEEMWTEADARAIRNPVYANSRRGRAANQLGCLGEVAAEHWMCRNDILFKNETYLTTHDYRLPCGITIDVKTKDRTVPPRPAYDCSVPEYNHQHQLPDYYLFVSLQRDKTFGKSLDIRRYKYAHVLGAITLANLESNGKVWRAGEVDPANGTRFWTSCINVRINQLEPLKHVAARWLSPQRTAGAPG</sequence>
<dbReference type="KEGG" id="mlir:LPB04_02690"/>
<evidence type="ECO:0000313" key="2">
    <source>
        <dbReference type="Proteomes" id="UP000593875"/>
    </source>
</evidence>
<dbReference type="Proteomes" id="UP000593875">
    <property type="component" value="Chromosome"/>
</dbReference>
<name>A0A7L9U5W3_9BURK</name>
<keyword evidence="2" id="KW-1185">Reference proteome</keyword>
<protein>
    <submittedName>
        <fullName evidence="1">Uncharacterized protein</fullName>
    </submittedName>
</protein>
<dbReference type="RefSeq" id="WP_193687256.1">
    <property type="nucleotide sequence ID" value="NZ_CP062941.1"/>
</dbReference>
<proteinExistence type="predicted"/>
<gene>
    <name evidence="1" type="ORF">LPB04_02690</name>
</gene>
<organism evidence="1 2">
    <name type="scientific">Massilia litorea</name>
    <dbReference type="NCBI Taxonomy" id="2769491"/>
    <lineage>
        <taxon>Bacteria</taxon>
        <taxon>Pseudomonadati</taxon>
        <taxon>Pseudomonadota</taxon>
        <taxon>Betaproteobacteria</taxon>
        <taxon>Burkholderiales</taxon>
        <taxon>Oxalobacteraceae</taxon>
        <taxon>Telluria group</taxon>
        <taxon>Massilia</taxon>
    </lineage>
</organism>
<reference evidence="1 2" key="1">
    <citation type="submission" date="2020-10" db="EMBL/GenBank/DDBJ databases">
        <title>Genome sequencing of Massilia sp. LPB0304.</title>
        <authorList>
            <person name="Kim J."/>
        </authorList>
    </citation>
    <scope>NUCLEOTIDE SEQUENCE [LARGE SCALE GENOMIC DNA]</scope>
    <source>
        <strain evidence="1 2">LPB0304</strain>
    </source>
</reference>
<dbReference type="AlphaFoldDB" id="A0A7L9U5W3"/>
<accession>A0A7L9U5W3</accession>